<keyword evidence="2" id="KW-1185">Reference proteome</keyword>
<dbReference type="EMBL" id="PQVF01000011">
    <property type="protein sequence ID" value="POY35412.1"/>
    <property type="molecule type" value="Genomic_DNA"/>
</dbReference>
<dbReference type="Proteomes" id="UP000236893">
    <property type="component" value="Unassembled WGS sequence"/>
</dbReference>
<dbReference type="InterPro" id="IPR021787">
    <property type="entry name" value="DUF3352"/>
</dbReference>
<protein>
    <submittedName>
        <fullName evidence="1">Uncharacterized protein</fullName>
    </submittedName>
</protein>
<dbReference type="Pfam" id="PF11832">
    <property type="entry name" value="DUF3352"/>
    <property type="match status" value="1"/>
</dbReference>
<sequence length="908" mass="102983">MNKFLAAVIVLVVAVVTIVFFYFRSLNSSLAQSQPLKAIPASAALVVDLQHSNEFFTLVKKSKLLENLFTAQQLNKLNDLNKSFLQHADLNQVLNDQRILISSHVDSSGKAGMLFIIPIEDNLSDKFFEHLIDEENKGRYSASKFSDITIYTMQTTNNEPFVFCRYNGLLVGSFDKHLLEQSLDLQLHQEGKALENLIKVDNNQTRAVQASLYINYSNLSSFIDIFLPQPNKETFSFLTEIAKSSNLNLNYKSDALMFNGITEASLTNSEYLAMFLNQKPQIVKIPRVVSAKTAVLIDFGIDNYGQFKKDQKVYLGQKKQMASYEKWLGEFNKAYKADFENDWASFMGNEFALAIYENSGARASEEQLAIIALKDTSKAIEYFQKIIEKGSKRDQLSNRTTQYKGFSVIYLNYPDVLTNALGPIFKEIKRPYMAIVDKYLIAAISQSSLQNFIDEYLQVNPLQSDKDYQSFANYINEQSNIYIYLNRANSQNMLAGGINKEFTDFVKGANGFSNYYGLTFQLNSSEGEFFSNLNLLYLPHSEKPKETIDSASYQIATTFNLDADLLKQPLNLKLEKGDDAFVLVDKQNQMYLVNEAGRLLWKLKLDNPLLGNVNVKERDGKPILIFNTSSKLYACDENAKPLPGFPIVFKKKCTAPVSVFDYEGTQDYRIFTCFNNKSVYVFDLSAKAVEGWNPKQNAGYIEKGFQMAKVAGITFLFTVTKDNKFCFYDRKGKTLTNGKLPNKVNNDFYPVTNRSATDSKFVSTDTAGNIVTIFFDGRLRSKSLGTWSEKHLFAMRNIVGDQKPEYVFFDKNHLFVYSTDGSLIYDYEPEVGQVSPKIQFFEQTPDKYSIGVHLPETSQLIELTEKGELVSGFPINGNSLFTVYNSKLYKNATVITGTSNKKVIIYKK</sequence>
<dbReference type="SUPFAM" id="SSF50978">
    <property type="entry name" value="WD40 repeat-like"/>
    <property type="match status" value="1"/>
</dbReference>
<gene>
    <name evidence="1" type="ORF">C3K47_15230</name>
</gene>
<reference evidence="1 2" key="1">
    <citation type="submission" date="2018-01" db="EMBL/GenBank/DDBJ databases">
        <authorList>
            <person name="Gaut B.S."/>
            <person name="Morton B.R."/>
            <person name="Clegg M.T."/>
            <person name="Duvall M.R."/>
        </authorList>
    </citation>
    <scope>NUCLEOTIDE SEQUENCE [LARGE SCALE GENOMIC DNA]</scope>
    <source>
        <strain evidence="1 2">HR-AV</strain>
    </source>
</reference>
<organism evidence="1 2">
    <name type="scientific">Solitalea longa</name>
    <dbReference type="NCBI Taxonomy" id="2079460"/>
    <lineage>
        <taxon>Bacteria</taxon>
        <taxon>Pseudomonadati</taxon>
        <taxon>Bacteroidota</taxon>
        <taxon>Sphingobacteriia</taxon>
        <taxon>Sphingobacteriales</taxon>
        <taxon>Sphingobacteriaceae</taxon>
        <taxon>Solitalea</taxon>
    </lineage>
</organism>
<dbReference type="RefSeq" id="WP_103790017.1">
    <property type="nucleotide sequence ID" value="NZ_PQVF01000011.1"/>
</dbReference>
<accession>A0A2S4ZZL7</accession>
<dbReference type="InterPro" id="IPR036322">
    <property type="entry name" value="WD40_repeat_dom_sf"/>
</dbReference>
<evidence type="ECO:0000313" key="1">
    <source>
        <dbReference type="EMBL" id="POY35412.1"/>
    </source>
</evidence>
<dbReference type="AlphaFoldDB" id="A0A2S4ZZL7"/>
<proteinExistence type="predicted"/>
<dbReference type="OrthoDB" id="1093345at2"/>
<comment type="caution">
    <text evidence="1">The sequence shown here is derived from an EMBL/GenBank/DDBJ whole genome shotgun (WGS) entry which is preliminary data.</text>
</comment>
<evidence type="ECO:0000313" key="2">
    <source>
        <dbReference type="Proteomes" id="UP000236893"/>
    </source>
</evidence>
<name>A0A2S4ZZL7_9SPHI</name>